<evidence type="ECO:0000313" key="1">
    <source>
        <dbReference type="EMBL" id="OAE31613.1"/>
    </source>
</evidence>
<dbReference type="Proteomes" id="UP000077202">
    <property type="component" value="Unassembled WGS sequence"/>
</dbReference>
<proteinExistence type="predicted"/>
<gene>
    <name evidence="1" type="ORF">AXG93_2294s1310</name>
</gene>
<evidence type="ECO:0000313" key="2">
    <source>
        <dbReference type="Proteomes" id="UP000077202"/>
    </source>
</evidence>
<accession>A0A176WG67</accession>
<organism evidence="1 2">
    <name type="scientific">Marchantia polymorpha subsp. ruderalis</name>
    <dbReference type="NCBI Taxonomy" id="1480154"/>
    <lineage>
        <taxon>Eukaryota</taxon>
        <taxon>Viridiplantae</taxon>
        <taxon>Streptophyta</taxon>
        <taxon>Embryophyta</taxon>
        <taxon>Marchantiophyta</taxon>
        <taxon>Marchantiopsida</taxon>
        <taxon>Marchantiidae</taxon>
        <taxon>Marchantiales</taxon>
        <taxon>Marchantiaceae</taxon>
        <taxon>Marchantia</taxon>
    </lineage>
</organism>
<protein>
    <submittedName>
        <fullName evidence="1">Uncharacterized protein</fullName>
    </submittedName>
</protein>
<sequence>MEPSNSGQYGHDSQLVGACVGRIDSTCRHRASRGRHPPKKRYSGLHCYFGLGSPFFSFGQAIRELLPDGIEGGLGEGSTVFAIGVCLRILNGLLIILMDQGALTLE</sequence>
<name>A0A176WG67_MARPO</name>
<dbReference type="EMBL" id="LVLJ01001006">
    <property type="protein sequence ID" value="OAE31613.1"/>
    <property type="molecule type" value="Genomic_DNA"/>
</dbReference>
<dbReference type="AlphaFoldDB" id="A0A176WG67"/>
<keyword evidence="2" id="KW-1185">Reference proteome</keyword>
<comment type="caution">
    <text evidence="1">The sequence shown here is derived from an EMBL/GenBank/DDBJ whole genome shotgun (WGS) entry which is preliminary data.</text>
</comment>
<reference evidence="1" key="1">
    <citation type="submission" date="2016-03" db="EMBL/GenBank/DDBJ databases">
        <title>Mechanisms controlling the formation of the plant cell surface in tip-growing cells are functionally conserved among land plants.</title>
        <authorList>
            <person name="Honkanen S."/>
            <person name="Jones V.A."/>
            <person name="Morieri G."/>
            <person name="Champion C."/>
            <person name="Hetherington A.J."/>
            <person name="Kelly S."/>
            <person name="Saint-Marcoux D."/>
            <person name="Proust H."/>
            <person name="Prescott H."/>
            <person name="Dolan L."/>
        </authorList>
    </citation>
    <scope>NUCLEOTIDE SEQUENCE [LARGE SCALE GENOMIC DNA]</scope>
    <source>
        <tissue evidence="1">Whole gametophyte</tissue>
    </source>
</reference>